<dbReference type="Pfam" id="PF18802">
    <property type="entry name" value="CxC1"/>
    <property type="match status" value="1"/>
</dbReference>
<accession>A8NIU8</accession>
<feature type="region of interest" description="Disordered" evidence="5">
    <location>
        <begin position="1"/>
        <end position="22"/>
    </location>
</feature>
<feature type="compositionally biased region" description="Acidic residues" evidence="5">
    <location>
        <begin position="128"/>
        <end position="138"/>
    </location>
</feature>
<dbReference type="Pfam" id="PF18758">
    <property type="entry name" value="KDZ"/>
    <property type="match status" value="1"/>
</dbReference>
<dbReference type="KEGG" id="cci:CC1G_11047"/>
<comment type="caution">
    <text evidence="7">The sequence shown here is derived from an EMBL/GenBank/DDBJ whole genome shotgun (WGS) entry which is preliminary data.</text>
</comment>
<keyword evidence="4" id="KW-0175">Coiled coil</keyword>
<evidence type="ECO:0000256" key="1">
    <source>
        <dbReference type="ARBA" id="ARBA00005234"/>
    </source>
</evidence>
<feature type="region of interest" description="Disordered" evidence="5">
    <location>
        <begin position="69"/>
        <end position="103"/>
    </location>
</feature>
<feature type="compositionally biased region" description="Polar residues" evidence="5">
    <location>
        <begin position="93"/>
        <end position="102"/>
    </location>
</feature>
<keyword evidence="3" id="KW-0378">Hydrolase</keyword>
<sequence length="1346" mass="151959">MPRSPKTPPRPRRRDFIRDRGGLGVATYSPVKKRDAYKTQTLVSYIGFDVERDRLERSLAELKAKAQRLRESRSLARQGMAQTSEPSPISHGSPGTSAQPTTVPLLGTSLDEIEMMVTEETGHRGDDEWVDIDDENEGNEGAGDMNQDEVPGDHMLDDDADDDDDDCSYLRTTLPLLKTQNLYSRWMTRIPSLVPHYLSYLEETTGQSLPALPREIHRRCEDESCPNRALNVVAFTLMGFNELSVFGCLCQEPVEVLVRTGLFPTAPTRPRMAISISLLDLYHSVFEKSSDAIYAFAGAMQNYYEKRGFVLLNRKKEYAQDGFRKPFGLAVQWYDRLQNQVRQRVEAALCKADEVACDYISKNPTMGGTPGHDEATDITRALVDDADSPTEAPDVNPTDTASNPPPSSKTAPGECDRILRDYCPACFGGKEFGIPLDEGGDVVIAIDGNFNHRHNRNVTNCPKFYEPEHFVTKAYVDAIGERMAEARTQPKRRVTSKVPKEAVKACQKSHQAGSGSNVKTSLERFDAGGLMAVVCRHDIPLFLANIDTAGEQQKFAVALIEKVLSHMPAHANLVVLYDVGCVLDRSIQLHPIVSADIAKRLKFATSAMHAYAHQWACQLGYNPRLQDGMALSDGEGVERIWSQLRRLIPIERNCAAEKRIWLIDRQTHYINRMLRDGLGDTIRRRLTKAVVQHEAEALAIIEDVDLSRDELERQWEDQRTSQMSVRSYGTKSAKKELDAIINLQTEMDAIEKNLKAARKALKGSKTQAAKKVGNLASKSAELQEMIDEIYGALDLPVNIPELEGVSYEYLRQLILLRDVKDNIRKRAIGSFFEIDRLDQAVGGRTKLHQATRRSIQRRKPALMRAIDKHNDICATLAQLHKRKWKLPLPQPLPTKLSDLRNSPALLEDVWLSRVPGTMPDWLESADVRKAIRAHLKLKRCREERTRLGREADNLSRWYGRESTAVEIALDLDENSDIKFILLQHRARLAATKQRWINGTNTPIYVQNITAYSNRVVEGVLGRPALPSPLYWLKQVTAGIGPTSQSATPGEEEEEDEDDDGLPQNPGTVDEIGVQDLIDTDDQGEEEEAKEKALGVVLREEWTEPTVSIGPRSIFSSLPEPLVPSPDLPTQTRFFRAQGYPQAILHDFQDADLAILSSKRERLNDVCLNSGAELLRKHFAPLGHTSQCALFTTFALLFVTHHATHERLWRHVRRTEYWRKEVWLLPIHRRYPDEHWVIAILYPAKGEILLFDSLGARKPWKKDLTAIAAFIPRLRLLAAEHEHPFTYTVAQDWATTSHSCGLWVLSVISSIFQGFHRADIGEEELSRFRWQLYSLVMKLPLQDPART</sequence>
<evidence type="ECO:0000313" key="8">
    <source>
        <dbReference type="Proteomes" id="UP000001861"/>
    </source>
</evidence>
<feature type="region of interest" description="Disordered" evidence="5">
    <location>
        <begin position="1040"/>
        <end position="1072"/>
    </location>
</feature>
<dbReference type="InterPro" id="IPR041320">
    <property type="entry name" value="CxC1"/>
</dbReference>
<dbReference type="PANTHER" id="PTHR33096:SF1">
    <property type="entry name" value="CXC1-LIKE CYSTEINE CLUSTER ASSOCIATED WITH KDZ TRANSPOSASES DOMAIN-CONTAINING PROTEIN"/>
    <property type="match status" value="1"/>
</dbReference>
<dbReference type="STRING" id="240176.A8NIU8"/>
<dbReference type="GeneID" id="6010582"/>
<dbReference type="GO" id="GO:0008234">
    <property type="term" value="F:cysteine-type peptidase activity"/>
    <property type="evidence" value="ECO:0007669"/>
    <property type="project" value="InterPro"/>
</dbReference>
<gene>
    <name evidence="7" type="ORF">CC1G_11047</name>
</gene>
<dbReference type="InParanoid" id="A8NIU8"/>
<dbReference type="Proteomes" id="UP000001861">
    <property type="component" value="Unassembled WGS sequence"/>
</dbReference>
<dbReference type="SUPFAM" id="SSF54001">
    <property type="entry name" value="Cysteine proteinases"/>
    <property type="match status" value="1"/>
</dbReference>
<feature type="region of interest" description="Disordered" evidence="5">
    <location>
        <begin position="124"/>
        <end position="162"/>
    </location>
</feature>
<dbReference type="InterPro" id="IPR040521">
    <property type="entry name" value="KDZ"/>
</dbReference>
<dbReference type="eggNOG" id="ENOG502S2AH">
    <property type="taxonomic scope" value="Eukaryota"/>
</dbReference>
<dbReference type="OrthoDB" id="3253684at2759"/>
<dbReference type="OMA" id="FFANIDM"/>
<evidence type="ECO:0000256" key="3">
    <source>
        <dbReference type="ARBA" id="ARBA00022801"/>
    </source>
</evidence>
<keyword evidence="8" id="KW-1185">Reference proteome</keyword>
<dbReference type="VEuPathDB" id="FungiDB:CC1G_11047"/>
<dbReference type="HOGENOM" id="CLU_004552_0_0_1"/>
<proteinExistence type="inferred from homology"/>
<keyword evidence="2" id="KW-0645">Protease</keyword>
<dbReference type="PROSITE" id="PS50600">
    <property type="entry name" value="ULP_PROTEASE"/>
    <property type="match status" value="1"/>
</dbReference>
<comment type="similarity">
    <text evidence="1">Belongs to the peptidase C48 family.</text>
</comment>
<organism evidence="7 8">
    <name type="scientific">Coprinopsis cinerea (strain Okayama-7 / 130 / ATCC MYA-4618 / FGSC 9003)</name>
    <name type="common">Inky cap fungus</name>
    <name type="synonym">Hormographiella aspergillata</name>
    <dbReference type="NCBI Taxonomy" id="240176"/>
    <lineage>
        <taxon>Eukaryota</taxon>
        <taxon>Fungi</taxon>
        <taxon>Dikarya</taxon>
        <taxon>Basidiomycota</taxon>
        <taxon>Agaricomycotina</taxon>
        <taxon>Agaricomycetes</taxon>
        <taxon>Agaricomycetidae</taxon>
        <taxon>Agaricales</taxon>
        <taxon>Agaricineae</taxon>
        <taxon>Psathyrellaceae</taxon>
        <taxon>Coprinopsis</taxon>
    </lineage>
</organism>
<dbReference type="GO" id="GO:0006508">
    <property type="term" value="P:proteolysis"/>
    <property type="evidence" value="ECO:0007669"/>
    <property type="project" value="UniProtKB-KW"/>
</dbReference>
<dbReference type="Pfam" id="PF02902">
    <property type="entry name" value="Peptidase_C48"/>
    <property type="match status" value="1"/>
</dbReference>
<dbReference type="GO" id="GO:0019783">
    <property type="term" value="F:ubiquitin-like protein peptidase activity"/>
    <property type="evidence" value="ECO:0007669"/>
    <property type="project" value="UniProtKB-ARBA"/>
</dbReference>
<dbReference type="Gene3D" id="3.40.395.10">
    <property type="entry name" value="Adenoviral Proteinase, Chain A"/>
    <property type="match status" value="1"/>
</dbReference>
<feature type="domain" description="Ubiquitin-like protease family profile" evidence="6">
    <location>
        <begin position="1145"/>
        <end position="1310"/>
    </location>
</feature>
<dbReference type="PANTHER" id="PTHR33096">
    <property type="entry name" value="CXC2 DOMAIN-CONTAINING PROTEIN"/>
    <property type="match status" value="1"/>
</dbReference>
<feature type="region of interest" description="Disordered" evidence="5">
    <location>
        <begin position="386"/>
        <end position="414"/>
    </location>
</feature>
<dbReference type="RefSeq" id="XP_001834077.2">
    <property type="nucleotide sequence ID" value="XM_001834025.2"/>
</dbReference>
<evidence type="ECO:0000259" key="6">
    <source>
        <dbReference type="PROSITE" id="PS50600"/>
    </source>
</evidence>
<dbReference type="InterPro" id="IPR003653">
    <property type="entry name" value="Peptidase_C48_C"/>
</dbReference>
<evidence type="ECO:0000256" key="5">
    <source>
        <dbReference type="SAM" id="MobiDB-lite"/>
    </source>
</evidence>
<feature type="coiled-coil region" evidence="4">
    <location>
        <begin position="733"/>
        <end position="767"/>
    </location>
</feature>
<protein>
    <recommendedName>
        <fullName evidence="6">Ubiquitin-like protease family profile domain-containing protein</fullName>
    </recommendedName>
</protein>
<evidence type="ECO:0000256" key="4">
    <source>
        <dbReference type="SAM" id="Coils"/>
    </source>
</evidence>
<evidence type="ECO:0000313" key="7">
    <source>
        <dbReference type="EMBL" id="EAU87769.2"/>
    </source>
</evidence>
<dbReference type="InterPro" id="IPR038765">
    <property type="entry name" value="Papain-like_cys_pep_sf"/>
</dbReference>
<dbReference type="EMBL" id="AACS02000010">
    <property type="protein sequence ID" value="EAU87769.2"/>
    <property type="molecule type" value="Genomic_DNA"/>
</dbReference>
<reference evidence="7 8" key="1">
    <citation type="journal article" date="2010" name="Proc. Natl. Acad. Sci. U.S.A.">
        <title>Insights into evolution of multicellular fungi from the assembled chromosomes of the mushroom Coprinopsis cinerea (Coprinus cinereus).</title>
        <authorList>
            <person name="Stajich J.E."/>
            <person name="Wilke S.K."/>
            <person name="Ahren D."/>
            <person name="Au C.H."/>
            <person name="Birren B.W."/>
            <person name="Borodovsky M."/>
            <person name="Burns C."/>
            <person name="Canback B."/>
            <person name="Casselton L.A."/>
            <person name="Cheng C.K."/>
            <person name="Deng J."/>
            <person name="Dietrich F.S."/>
            <person name="Fargo D.C."/>
            <person name="Farman M.L."/>
            <person name="Gathman A.C."/>
            <person name="Goldberg J."/>
            <person name="Guigo R."/>
            <person name="Hoegger P.J."/>
            <person name="Hooker J.B."/>
            <person name="Huggins A."/>
            <person name="James T.Y."/>
            <person name="Kamada T."/>
            <person name="Kilaru S."/>
            <person name="Kodira C."/>
            <person name="Kues U."/>
            <person name="Kupfer D."/>
            <person name="Kwan H.S."/>
            <person name="Lomsadze A."/>
            <person name="Li W."/>
            <person name="Lilly W.W."/>
            <person name="Ma L.J."/>
            <person name="Mackey A.J."/>
            <person name="Manning G."/>
            <person name="Martin F."/>
            <person name="Muraguchi H."/>
            <person name="Natvig D.O."/>
            <person name="Palmerini H."/>
            <person name="Ramesh M.A."/>
            <person name="Rehmeyer C.J."/>
            <person name="Roe B.A."/>
            <person name="Shenoy N."/>
            <person name="Stanke M."/>
            <person name="Ter-Hovhannisyan V."/>
            <person name="Tunlid A."/>
            <person name="Velagapudi R."/>
            <person name="Vision T.J."/>
            <person name="Zeng Q."/>
            <person name="Zolan M.E."/>
            <person name="Pukkila P.J."/>
        </authorList>
    </citation>
    <scope>NUCLEOTIDE SEQUENCE [LARGE SCALE GENOMIC DNA]</scope>
    <source>
        <strain evidence="8">Okayama-7 / 130 / ATCC MYA-4618 / FGSC 9003</strain>
    </source>
</reference>
<evidence type="ECO:0000256" key="2">
    <source>
        <dbReference type="ARBA" id="ARBA00022670"/>
    </source>
</evidence>
<name>A8NIU8_COPC7</name>
<feature type="compositionally biased region" description="Acidic residues" evidence="5">
    <location>
        <begin position="1049"/>
        <end position="1060"/>
    </location>
</feature>